<protein>
    <submittedName>
        <fullName evidence="5">Tail length tape measure protein</fullName>
    </submittedName>
</protein>
<keyword evidence="3" id="KW-0472">Membrane</keyword>
<accession>A0A8S5M7N2</accession>
<proteinExistence type="predicted"/>
<dbReference type="Pfam" id="PF20155">
    <property type="entry name" value="TMP_3"/>
    <property type="match status" value="1"/>
</dbReference>
<dbReference type="NCBIfam" id="TIGR02675">
    <property type="entry name" value="tape_meas_nterm"/>
    <property type="match status" value="1"/>
</dbReference>
<feature type="transmembrane region" description="Helical" evidence="3">
    <location>
        <begin position="388"/>
        <end position="407"/>
    </location>
</feature>
<feature type="compositionally biased region" description="Basic and acidic residues" evidence="2">
    <location>
        <begin position="41"/>
        <end position="61"/>
    </location>
</feature>
<dbReference type="EMBL" id="BK014840">
    <property type="protein sequence ID" value="DAD78226.1"/>
    <property type="molecule type" value="Genomic_DNA"/>
</dbReference>
<organism evidence="5">
    <name type="scientific">Myoviridae sp. ctMvU7</name>
    <dbReference type="NCBI Taxonomy" id="2826642"/>
    <lineage>
        <taxon>Viruses</taxon>
        <taxon>Duplodnaviria</taxon>
        <taxon>Heunggongvirae</taxon>
        <taxon>Uroviricota</taxon>
        <taxon>Caudoviricetes</taxon>
    </lineage>
</organism>
<evidence type="ECO:0000259" key="4">
    <source>
        <dbReference type="Pfam" id="PF20155"/>
    </source>
</evidence>
<feature type="region of interest" description="Disordered" evidence="2">
    <location>
        <begin position="34"/>
        <end position="69"/>
    </location>
</feature>
<dbReference type="InterPro" id="IPR013491">
    <property type="entry name" value="Tape_meas_N"/>
</dbReference>
<feature type="transmembrane region" description="Helical" evidence="3">
    <location>
        <begin position="360"/>
        <end position="381"/>
    </location>
</feature>
<evidence type="ECO:0000256" key="1">
    <source>
        <dbReference type="ARBA" id="ARBA00022465"/>
    </source>
</evidence>
<keyword evidence="1" id="KW-1188">Viral release from host cell</keyword>
<feature type="transmembrane region" description="Helical" evidence="3">
    <location>
        <begin position="319"/>
        <end position="340"/>
    </location>
</feature>
<evidence type="ECO:0000256" key="3">
    <source>
        <dbReference type="SAM" id="Phobius"/>
    </source>
</evidence>
<sequence>MARLRATIELATSGFISGINKVLSASDRAAKSVEDVSTAADKVETSLDKAGKSGKKAKEGFESAGEGAEKARRKVKGLGDEVDKTKTKAEKVAGALGKLFAAKTALDAGGKLLSASDRYMNANTRLGLINKDNAGNVINPNLQNDVYASAQRSRASYESTANGVASLGLNAANAFKDQNELIGFVESINKQFAIGGTEASAAAGAMTQLTQAMGSGALRGDELNSVLEAAPSIARNIEKYMGWAEGSIKSYAEKGALSAEIVKNAQLAAMDDIDRQFNSMPLTWSQLWTQSMNAIQKASAPFLLALNWIANNMDIIGPILLGIAAGLGVYAAFTYGAAAAQWVLNAATGVWNALCMMNPAGLMAIGVIVLVAALYAGVAAFNKITGSSVSATGIIVGGLYVVGALIVNLGQSAANIFIGIWSAGCAVASNIQTAFGNSIKNVQSFFYNLLATAIEVIGGIAQKLNALPFVNIDVVGLTGKAEAYRAKAQSIASQKGSYQSIGNAFNKGFSTYDTFQNGWAKDAYGKGYSKGSALAGKFSNLISGGGIGGMNFGNIPAGAGTAGNPAAVKGTGKNGSMNVKLEDEDIDYLRELAERDYVARIAQNTLAPNIQVTFTGDINQEMDYEKIGPAVAQILQDEIDTAPEGLY</sequence>
<evidence type="ECO:0000313" key="5">
    <source>
        <dbReference type="EMBL" id="DAD78226.1"/>
    </source>
</evidence>
<feature type="domain" description="Tape measure protein N-terminal" evidence="4">
    <location>
        <begin position="111"/>
        <end position="298"/>
    </location>
</feature>
<keyword evidence="3" id="KW-1133">Transmembrane helix</keyword>
<evidence type="ECO:0000256" key="2">
    <source>
        <dbReference type="SAM" id="MobiDB-lite"/>
    </source>
</evidence>
<keyword evidence="3" id="KW-0812">Transmembrane</keyword>
<keyword evidence="1" id="KW-1245">Viral tail assembly</keyword>
<name>A0A8S5M7N2_9CAUD</name>
<dbReference type="GO" id="GO:0098003">
    <property type="term" value="P:viral tail assembly"/>
    <property type="evidence" value="ECO:0007669"/>
    <property type="project" value="UniProtKB-KW"/>
</dbReference>
<reference evidence="5" key="1">
    <citation type="journal article" date="2021" name="Proc. Natl. Acad. Sci. U.S.A.">
        <title>A Catalog of Tens of Thousands of Viruses from Human Metagenomes Reveals Hidden Associations with Chronic Diseases.</title>
        <authorList>
            <person name="Tisza M.J."/>
            <person name="Buck C.B."/>
        </authorList>
    </citation>
    <scope>NUCLEOTIDE SEQUENCE</scope>
    <source>
        <strain evidence="5">CtMvU7</strain>
    </source>
</reference>